<feature type="domain" description="HTH gntR-type" evidence="4">
    <location>
        <begin position="19"/>
        <end position="86"/>
    </location>
</feature>
<accession>A0A1R4GXI2</accession>
<dbReference type="SMART" id="SM00866">
    <property type="entry name" value="UTRA"/>
    <property type="match status" value="1"/>
</dbReference>
<dbReference type="CDD" id="cd07377">
    <property type="entry name" value="WHTH_GntR"/>
    <property type="match status" value="1"/>
</dbReference>
<gene>
    <name evidence="5" type="ORF">FM101_15320</name>
</gene>
<dbReference type="InterPro" id="IPR028978">
    <property type="entry name" value="Chorismate_lyase_/UTRA_dom_sf"/>
</dbReference>
<dbReference type="GO" id="GO:0003677">
    <property type="term" value="F:DNA binding"/>
    <property type="evidence" value="ECO:0007669"/>
    <property type="project" value="UniProtKB-KW"/>
</dbReference>
<dbReference type="EMBL" id="FUHW01000052">
    <property type="protein sequence ID" value="SJM72532.1"/>
    <property type="molecule type" value="Genomic_DNA"/>
</dbReference>
<dbReference type="Proteomes" id="UP000195913">
    <property type="component" value="Unassembled WGS sequence"/>
</dbReference>
<evidence type="ECO:0000313" key="6">
    <source>
        <dbReference type="Proteomes" id="UP000195913"/>
    </source>
</evidence>
<dbReference type="SUPFAM" id="SSF46785">
    <property type="entry name" value="Winged helix' DNA-binding domain"/>
    <property type="match status" value="1"/>
</dbReference>
<dbReference type="PANTHER" id="PTHR44846">
    <property type="entry name" value="MANNOSYL-D-GLYCERATE TRANSPORT/METABOLISM SYSTEM REPRESSOR MNGR-RELATED"/>
    <property type="match status" value="1"/>
</dbReference>
<dbReference type="RefSeq" id="WP_087001166.1">
    <property type="nucleotide sequence ID" value="NZ_FUHW01000052.1"/>
</dbReference>
<dbReference type="InterPro" id="IPR050679">
    <property type="entry name" value="Bact_HTH_transcr_reg"/>
</dbReference>
<evidence type="ECO:0000256" key="2">
    <source>
        <dbReference type="ARBA" id="ARBA00023125"/>
    </source>
</evidence>
<keyword evidence="1" id="KW-0805">Transcription regulation</keyword>
<evidence type="ECO:0000256" key="3">
    <source>
        <dbReference type="ARBA" id="ARBA00023163"/>
    </source>
</evidence>
<name>A0A1R4GXI2_9MICC</name>
<dbReference type="PROSITE" id="PS50949">
    <property type="entry name" value="HTH_GNTR"/>
    <property type="match status" value="1"/>
</dbReference>
<dbReference type="Gene3D" id="3.40.1410.10">
    <property type="entry name" value="Chorismate lyase-like"/>
    <property type="match status" value="1"/>
</dbReference>
<dbReference type="PRINTS" id="PR00035">
    <property type="entry name" value="HTHGNTR"/>
</dbReference>
<keyword evidence="2" id="KW-0238">DNA-binding</keyword>
<dbReference type="InterPro" id="IPR036390">
    <property type="entry name" value="WH_DNA-bd_sf"/>
</dbReference>
<organism evidence="5 6">
    <name type="scientific">Arthrobacter rhombi</name>
    <dbReference type="NCBI Taxonomy" id="71253"/>
    <lineage>
        <taxon>Bacteria</taxon>
        <taxon>Bacillati</taxon>
        <taxon>Actinomycetota</taxon>
        <taxon>Actinomycetes</taxon>
        <taxon>Micrococcales</taxon>
        <taxon>Micrococcaceae</taxon>
        <taxon>Arthrobacter</taxon>
    </lineage>
</organism>
<keyword evidence="3" id="KW-0804">Transcription</keyword>
<dbReference type="InterPro" id="IPR011663">
    <property type="entry name" value="UTRA"/>
</dbReference>
<dbReference type="PANTHER" id="PTHR44846:SF1">
    <property type="entry name" value="MANNOSYL-D-GLYCERATE TRANSPORT_METABOLISM SYSTEM REPRESSOR MNGR-RELATED"/>
    <property type="match status" value="1"/>
</dbReference>
<sequence>MSHRPPVPVTGTLDASSSLKKHEQVKQILRHHATTVCDPGRAIPSERELTEQFGVARMTVRNAIDALVDDGVLERIVGVGTFAAFPKVDLQVKLTSYSEEMVRRGMVPTGRVLRFDEVPATGQLAREMELDDGTPVVRLRRLLLADGLPMNLDENYLPLHRVPGFLDDPAPRQLYASLNERYGLVMQWGEDQVEATAATHHDAKHLGVDAGTPLLKIQRHAYVKRELVDYSVSLYRADRYKLFVPLQRPGTRQPRSL</sequence>
<evidence type="ECO:0000259" key="4">
    <source>
        <dbReference type="PROSITE" id="PS50949"/>
    </source>
</evidence>
<dbReference type="SMART" id="SM00345">
    <property type="entry name" value="HTH_GNTR"/>
    <property type="match status" value="1"/>
</dbReference>
<keyword evidence="6" id="KW-1185">Reference proteome</keyword>
<proteinExistence type="predicted"/>
<protein>
    <submittedName>
        <fullName evidence="5">Predicted transcriptional regulator of N-Acetylglucosamine utilization, GntR family</fullName>
    </submittedName>
</protein>
<dbReference type="InterPro" id="IPR000524">
    <property type="entry name" value="Tscrpt_reg_HTH_GntR"/>
</dbReference>
<dbReference type="AlphaFoldDB" id="A0A1R4GXI2"/>
<dbReference type="Pfam" id="PF00392">
    <property type="entry name" value="GntR"/>
    <property type="match status" value="1"/>
</dbReference>
<dbReference type="InterPro" id="IPR036388">
    <property type="entry name" value="WH-like_DNA-bd_sf"/>
</dbReference>
<evidence type="ECO:0000256" key="1">
    <source>
        <dbReference type="ARBA" id="ARBA00023015"/>
    </source>
</evidence>
<evidence type="ECO:0000313" key="5">
    <source>
        <dbReference type="EMBL" id="SJM72532.1"/>
    </source>
</evidence>
<dbReference type="Pfam" id="PF07702">
    <property type="entry name" value="UTRA"/>
    <property type="match status" value="1"/>
</dbReference>
<dbReference type="GO" id="GO:0003700">
    <property type="term" value="F:DNA-binding transcription factor activity"/>
    <property type="evidence" value="ECO:0007669"/>
    <property type="project" value="InterPro"/>
</dbReference>
<dbReference type="SUPFAM" id="SSF64288">
    <property type="entry name" value="Chorismate lyase-like"/>
    <property type="match status" value="1"/>
</dbReference>
<reference evidence="5 6" key="1">
    <citation type="submission" date="2017-02" db="EMBL/GenBank/DDBJ databases">
        <authorList>
            <person name="Peterson S.W."/>
        </authorList>
    </citation>
    <scope>NUCLEOTIDE SEQUENCE [LARGE SCALE GENOMIC DNA]</scope>
    <source>
        <strain evidence="5 6">B Ar 00.02</strain>
    </source>
</reference>
<dbReference type="GO" id="GO:0045892">
    <property type="term" value="P:negative regulation of DNA-templated transcription"/>
    <property type="evidence" value="ECO:0007669"/>
    <property type="project" value="TreeGrafter"/>
</dbReference>
<dbReference type="Gene3D" id="1.10.10.10">
    <property type="entry name" value="Winged helix-like DNA-binding domain superfamily/Winged helix DNA-binding domain"/>
    <property type="match status" value="1"/>
</dbReference>